<protein>
    <recommendedName>
        <fullName evidence="4">Roc domain-containing protein</fullName>
    </recommendedName>
</protein>
<comment type="caution">
    <text evidence="2">The sequence shown here is derived from an EMBL/GenBank/DDBJ whole genome shotgun (WGS) entry which is preliminary data.</text>
</comment>
<sequence>MTLVRRGKWGGISDHFLMRMMNTHDRSGIDALLYGLEQPERRLVIFRGSTVLPRELSDLEKEVLCAVTFPIPDYIKVRGPVALEAYRRALETGKTFDRRTKIVLIGQDRVGKTSLRRYLRGEAFVKDEASTNGIEMISPVKNAGKGAWRNPALLEKTSALDHKCAELVTQELRSSSEERLQRIQGFAGKVKETRGEPTGEKGVTQERSNDDLASKEVIERKVFQGVKIEGKPEEVPKKVLSLVERGLKGNDTSDNEDIWPFVWDFAGQAVYHAIHPIFLSQEAIYVLVLDLTKELSAPAQCRIRPLNQDEIEVNSPYVEDTNLDHMMRWLDLVHSLGQPELQRKSADTNQALPPVVLVGTHADGVKDPCKEMESVKEIISSVAHPATLGHISKEVFFMDNTNPNREDDPQIVSLRVALLNLAKKMPHINKVIPMQWLRVEQKVDEMVKEKGMHYIGKKRFAEDISGGICQFNGPDDVEELLHFLQARGRVIYQDLAENPDGLVVLDPQCSGCPKEFTKSSHLIM</sequence>
<dbReference type="PANTHER" id="PTHR47508:SF1">
    <property type="entry name" value="NON-SPECIFIC SERINE_THREONINE PROTEIN KINASE"/>
    <property type="match status" value="1"/>
</dbReference>
<dbReference type="EMBL" id="RCHS01003678">
    <property type="protein sequence ID" value="RMX40218.1"/>
    <property type="molecule type" value="Genomic_DNA"/>
</dbReference>
<dbReference type="Pfam" id="PF08477">
    <property type="entry name" value="Roc"/>
    <property type="match status" value="1"/>
</dbReference>
<organism evidence="2 3">
    <name type="scientific">Pocillopora damicornis</name>
    <name type="common">Cauliflower coral</name>
    <name type="synonym">Millepora damicornis</name>
    <dbReference type="NCBI Taxonomy" id="46731"/>
    <lineage>
        <taxon>Eukaryota</taxon>
        <taxon>Metazoa</taxon>
        <taxon>Cnidaria</taxon>
        <taxon>Anthozoa</taxon>
        <taxon>Hexacorallia</taxon>
        <taxon>Scleractinia</taxon>
        <taxon>Astrocoeniina</taxon>
        <taxon>Pocilloporidae</taxon>
        <taxon>Pocillopora</taxon>
    </lineage>
</organism>
<keyword evidence="3" id="KW-1185">Reference proteome</keyword>
<reference evidence="2 3" key="1">
    <citation type="journal article" date="2018" name="Sci. Rep.">
        <title>Comparative analysis of the Pocillopora damicornis genome highlights role of immune system in coral evolution.</title>
        <authorList>
            <person name="Cunning R."/>
            <person name="Bay R.A."/>
            <person name="Gillette P."/>
            <person name="Baker A.C."/>
            <person name="Traylor-Knowles N."/>
        </authorList>
    </citation>
    <scope>NUCLEOTIDE SEQUENCE [LARGE SCALE GENOMIC DNA]</scope>
    <source>
        <strain evidence="2">RSMAS</strain>
        <tissue evidence="2">Whole animal</tissue>
    </source>
</reference>
<dbReference type="Gene3D" id="3.40.50.300">
    <property type="entry name" value="P-loop containing nucleotide triphosphate hydrolases"/>
    <property type="match status" value="1"/>
</dbReference>
<gene>
    <name evidence="2" type="ORF">pdam_00016540</name>
</gene>
<dbReference type="PANTHER" id="PTHR47508">
    <property type="entry name" value="SAM DOMAIN-CONTAINING PROTEIN-RELATED"/>
    <property type="match status" value="1"/>
</dbReference>
<accession>A0A3M6TFU4</accession>
<dbReference type="SUPFAM" id="SSF52540">
    <property type="entry name" value="P-loop containing nucleoside triphosphate hydrolases"/>
    <property type="match status" value="1"/>
</dbReference>
<evidence type="ECO:0008006" key="4">
    <source>
        <dbReference type="Google" id="ProtNLM"/>
    </source>
</evidence>
<dbReference type="Proteomes" id="UP000275408">
    <property type="component" value="Unassembled WGS sequence"/>
</dbReference>
<feature type="region of interest" description="Disordered" evidence="1">
    <location>
        <begin position="191"/>
        <end position="210"/>
    </location>
</feature>
<evidence type="ECO:0000313" key="2">
    <source>
        <dbReference type="EMBL" id="RMX40218.1"/>
    </source>
</evidence>
<name>A0A3M6TFU4_POCDA</name>
<proteinExistence type="predicted"/>
<dbReference type="AlphaFoldDB" id="A0A3M6TFU4"/>
<evidence type="ECO:0000256" key="1">
    <source>
        <dbReference type="SAM" id="MobiDB-lite"/>
    </source>
</evidence>
<dbReference type="InterPro" id="IPR027417">
    <property type="entry name" value="P-loop_NTPase"/>
</dbReference>
<dbReference type="InterPro" id="IPR036388">
    <property type="entry name" value="WH-like_DNA-bd_sf"/>
</dbReference>
<evidence type="ECO:0000313" key="3">
    <source>
        <dbReference type="Proteomes" id="UP000275408"/>
    </source>
</evidence>
<dbReference type="Gene3D" id="1.10.10.10">
    <property type="entry name" value="Winged helix-like DNA-binding domain superfamily/Winged helix DNA-binding domain"/>
    <property type="match status" value="1"/>
</dbReference>